<keyword evidence="4" id="KW-0689">Ribosomal protein</keyword>
<proteinExistence type="inferred from homology"/>
<evidence type="ECO:0000313" key="8">
    <source>
        <dbReference type="EMBL" id="CAD9454540.1"/>
    </source>
</evidence>
<accession>A0A7S2DHI4</accession>
<evidence type="ECO:0000256" key="7">
    <source>
        <dbReference type="ARBA" id="ARBA00035140"/>
    </source>
</evidence>
<reference evidence="8" key="1">
    <citation type="submission" date="2021-01" db="EMBL/GenBank/DDBJ databases">
        <authorList>
            <person name="Corre E."/>
            <person name="Pelletier E."/>
            <person name="Niang G."/>
            <person name="Scheremetjew M."/>
            <person name="Finn R."/>
            <person name="Kale V."/>
            <person name="Holt S."/>
            <person name="Cochrane G."/>
            <person name="Meng A."/>
            <person name="Brown T."/>
            <person name="Cohen L."/>
        </authorList>
    </citation>
    <scope>NUCLEOTIDE SEQUENCE</scope>
    <source>
        <strain evidence="8">CCMP1381</strain>
    </source>
</reference>
<evidence type="ECO:0000256" key="6">
    <source>
        <dbReference type="ARBA" id="ARBA00023274"/>
    </source>
</evidence>
<keyword evidence="3" id="KW-0809">Transit peptide</keyword>
<dbReference type="InterPro" id="IPR019368">
    <property type="entry name" value="Ribosomal_mS29"/>
</dbReference>
<dbReference type="PANTHER" id="PTHR12810">
    <property type="entry name" value="MITOCHONDRIAL 28S RIBOSOMAL PROTEIN S29"/>
    <property type="match status" value="1"/>
</dbReference>
<organism evidence="8">
    <name type="scientific">Octactis speculum</name>
    <dbReference type="NCBI Taxonomy" id="3111310"/>
    <lineage>
        <taxon>Eukaryota</taxon>
        <taxon>Sar</taxon>
        <taxon>Stramenopiles</taxon>
        <taxon>Ochrophyta</taxon>
        <taxon>Dictyochophyceae</taxon>
        <taxon>Dictyochales</taxon>
        <taxon>Dictyochaceae</taxon>
        <taxon>Octactis</taxon>
    </lineage>
</organism>
<keyword evidence="6" id="KW-0687">Ribonucleoprotein</keyword>
<dbReference type="EMBL" id="HBGS01043417">
    <property type="protein sequence ID" value="CAD9454540.1"/>
    <property type="molecule type" value="Transcribed_RNA"/>
</dbReference>
<sequence>MLSKVGHLLKNSRSKQFALSRLSSTHLNIPDTAPARSRDFRLLSGAPGGDSEADVGAFYEITDTEFEQYFPCGIYDKDINNLHTLLEKRCLMIRPPALQIIDAMRATDSNDGAGETLPFFLTSRGERGTGKTATLLHTVHWARREGWITLHIPSGRELVYGGLWVNPSSEKDGSFDQPQVAHQILKDFGAAHSHDLTALNLQHAASKNRYGSTLADVLQIGIADEDEATAALVVLKGELVAQTERPVLIAIDEYNALFEATPYSFAQKQLESEQLVLVKAFKDLHSPSNHPARGAVVLADSNRFPAVVGHFKRNLSKDIDELYEDYKAVEVPPFSSEQYVKCVELFDSLELFEGTIDGNDVGLVKLRTQLNPRLVVEQLMLM</sequence>
<evidence type="ECO:0000256" key="3">
    <source>
        <dbReference type="ARBA" id="ARBA00022946"/>
    </source>
</evidence>
<evidence type="ECO:0000256" key="4">
    <source>
        <dbReference type="ARBA" id="ARBA00022980"/>
    </source>
</evidence>
<keyword evidence="5" id="KW-0496">Mitochondrion</keyword>
<evidence type="ECO:0000256" key="5">
    <source>
        <dbReference type="ARBA" id="ARBA00023128"/>
    </source>
</evidence>
<dbReference type="Pfam" id="PF10236">
    <property type="entry name" value="DAP3"/>
    <property type="match status" value="1"/>
</dbReference>
<dbReference type="GO" id="GO:0003735">
    <property type="term" value="F:structural constituent of ribosome"/>
    <property type="evidence" value="ECO:0007669"/>
    <property type="project" value="TreeGrafter"/>
</dbReference>
<evidence type="ECO:0000256" key="2">
    <source>
        <dbReference type="ARBA" id="ARBA00009863"/>
    </source>
</evidence>
<name>A0A7S2DHI4_9STRA</name>
<dbReference type="PANTHER" id="PTHR12810:SF0">
    <property type="entry name" value="SMALL RIBOSOMAL SUBUNIT PROTEIN MS29"/>
    <property type="match status" value="1"/>
</dbReference>
<dbReference type="AlphaFoldDB" id="A0A7S2DHI4"/>
<comment type="subcellular location">
    <subcellularLocation>
        <location evidence="1">Mitochondrion</location>
    </subcellularLocation>
</comment>
<evidence type="ECO:0000256" key="1">
    <source>
        <dbReference type="ARBA" id="ARBA00004173"/>
    </source>
</evidence>
<comment type="similarity">
    <text evidence="2">Belongs to the mitochondrion-specific ribosomal protein mS29 family.</text>
</comment>
<dbReference type="GO" id="GO:0005763">
    <property type="term" value="C:mitochondrial small ribosomal subunit"/>
    <property type="evidence" value="ECO:0007669"/>
    <property type="project" value="TreeGrafter"/>
</dbReference>
<protein>
    <recommendedName>
        <fullName evidence="7">Small ribosomal subunit protein mS29</fullName>
    </recommendedName>
</protein>
<gene>
    <name evidence="8" type="ORF">DSPE1174_LOCUS22407</name>
</gene>